<proteinExistence type="predicted"/>
<reference evidence="1 2" key="1">
    <citation type="submission" date="2019-02" db="EMBL/GenBank/DDBJ databases">
        <title>Genome sequencing of the rare red list fungi Dentipellis fragilis.</title>
        <authorList>
            <person name="Buettner E."/>
            <person name="Kellner H."/>
        </authorList>
    </citation>
    <scope>NUCLEOTIDE SEQUENCE [LARGE SCALE GENOMIC DNA]</scope>
    <source>
        <strain evidence="1 2">DSM 105465</strain>
    </source>
</reference>
<evidence type="ECO:0000313" key="2">
    <source>
        <dbReference type="Proteomes" id="UP000298327"/>
    </source>
</evidence>
<dbReference type="Proteomes" id="UP000298327">
    <property type="component" value="Unassembled WGS sequence"/>
</dbReference>
<sequence>MPPILPAPRCTPYLTSFPATLSLHTPVQCSLLARAAPRLPRSLADCACDYPRKRRLYAHPGAHRASSPSTSSRILNAPRLCRARVPGIDGAFVAPPHTRLDVPS</sequence>
<accession>A0A4Y9YXN7</accession>
<dbReference type="AlphaFoldDB" id="A0A4Y9YXN7"/>
<comment type="caution">
    <text evidence="1">The sequence shown here is derived from an EMBL/GenBank/DDBJ whole genome shotgun (WGS) entry which is preliminary data.</text>
</comment>
<keyword evidence="2" id="KW-1185">Reference proteome</keyword>
<gene>
    <name evidence="1" type="ORF">EVG20_g4587</name>
</gene>
<protein>
    <submittedName>
        <fullName evidence="1">Uncharacterized protein</fullName>
    </submittedName>
</protein>
<evidence type="ECO:0000313" key="1">
    <source>
        <dbReference type="EMBL" id="TFY66510.1"/>
    </source>
</evidence>
<name>A0A4Y9YXN7_9AGAM</name>
<organism evidence="1 2">
    <name type="scientific">Dentipellis fragilis</name>
    <dbReference type="NCBI Taxonomy" id="205917"/>
    <lineage>
        <taxon>Eukaryota</taxon>
        <taxon>Fungi</taxon>
        <taxon>Dikarya</taxon>
        <taxon>Basidiomycota</taxon>
        <taxon>Agaricomycotina</taxon>
        <taxon>Agaricomycetes</taxon>
        <taxon>Russulales</taxon>
        <taxon>Hericiaceae</taxon>
        <taxon>Dentipellis</taxon>
    </lineage>
</organism>
<dbReference type="EMBL" id="SEOQ01000241">
    <property type="protein sequence ID" value="TFY66510.1"/>
    <property type="molecule type" value="Genomic_DNA"/>
</dbReference>